<dbReference type="Proteomes" id="UP000057820">
    <property type="component" value="Chromosome 1"/>
</dbReference>
<gene>
    <name evidence="2" type="ORF">ERS450000_02317</name>
</gene>
<feature type="transmembrane region" description="Helical" evidence="1">
    <location>
        <begin position="84"/>
        <end position="105"/>
    </location>
</feature>
<keyword evidence="1" id="KW-0812">Transmembrane</keyword>
<reference evidence="3" key="1">
    <citation type="submission" date="2015-03" db="EMBL/GenBank/DDBJ databases">
        <authorList>
            <consortium name="Pathogen Informatics"/>
        </authorList>
    </citation>
    <scope>NUCLEOTIDE SEQUENCE [LARGE SCALE GENOMIC DNA]</scope>
    <source>
        <strain evidence="3">NCTC11134</strain>
    </source>
</reference>
<feature type="transmembrane region" description="Helical" evidence="1">
    <location>
        <begin position="50"/>
        <end position="72"/>
    </location>
</feature>
<dbReference type="RefSeq" id="WP_086838736.1">
    <property type="nucleotide sequence ID" value="NZ_CAACYE020000001.1"/>
</dbReference>
<dbReference type="AlphaFoldDB" id="A0A0H5NQ83"/>
<proteinExistence type="predicted"/>
<sequence length="121" mass="13284">MTAPQRPQRERVVLAQRRGARRVLTRGEVVEQTEIGEALIGGLIRAQLGLAVRMALVTVLVLGSLPLLFTVAELGTAHVFGIRLPWLLLGVAVYPALFLIGRLYVALAERNEADFLDVTRD</sequence>
<evidence type="ECO:0000313" key="2">
    <source>
        <dbReference type="EMBL" id="CRY77284.1"/>
    </source>
</evidence>
<protein>
    <submittedName>
        <fullName evidence="2">Uncharacterized protein</fullName>
    </submittedName>
</protein>
<organism evidence="2 3">
    <name type="scientific">Nocardia farcinica</name>
    <dbReference type="NCBI Taxonomy" id="37329"/>
    <lineage>
        <taxon>Bacteria</taxon>
        <taxon>Bacillati</taxon>
        <taxon>Actinomycetota</taxon>
        <taxon>Actinomycetes</taxon>
        <taxon>Mycobacteriales</taxon>
        <taxon>Nocardiaceae</taxon>
        <taxon>Nocardia</taxon>
    </lineage>
</organism>
<accession>A0A0H5NQ83</accession>
<keyword evidence="1" id="KW-1133">Transmembrane helix</keyword>
<evidence type="ECO:0000313" key="3">
    <source>
        <dbReference type="Proteomes" id="UP000057820"/>
    </source>
</evidence>
<evidence type="ECO:0000256" key="1">
    <source>
        <dbReference type="SAM" id="Phobius"/>
    </source>
</evidence>
<name>A0A0H5NQ83_NOCFR</name>
<dbReference type="EMBL" id="LN868938">
    <property type="protein sequence ID" value="CRY77284.1"/>
    <property type="molecule type" value="Genomic_DNA"/>
</dbReference>
<keyword evidence="1" id="KW-0472">Membrane</keyword>
<dbReference type="KEGG" id="nfr:ERS450000_02317"/>